<comment type="caution">
    <text evidence="1">The sequence shown here is derived from an EMBL/GenBank/DDBJ whole genome shotgun (WGS) entry which is preliminary data.</text>
</comment>
<protein>
    <recommendedName>
        <fullName evidence="3">Immunity protein 50</fullName>
    </recommendedName>
</protein>
<organism evidence="1 2">
    <name type="scientific">Chitinophaga eiseniae</name>
    <dbReference type="NCBI Taxonomy" id="634771"/>
    <lineage>
        <taxon>Bacteria</taxon>
        <taxon>Pseudomonadati</taxon>
        <taxon>Bacteroidota</taxon>
        <taxon>Chitinophagia</taxon>
        <taxon>Chitinophagales</taxon>
        <taxon>Chitinophagaceae</taxon>
        <taxon>Chitinophaga</taxon>
    </lineage>
</organism>
<evidence type="ECO:0000313" key="1">
    <source>
        <dbReference type="EMBL" id="NLR79729.1"/>
    </source>
</evidence>
<dbReference type="AlphaFoldDB" id="A0A847SQX8"/>
<dbReference type="RefSeq" id="WP_168739110.1">
    <property type="nucleotide sequence ID" value="NZ_JABAHZ010000003.1"/>
</dbReference>
<evidence type="ECO:0000313" key="2">
    <source>
        <dbReference type="Proteomes" id="UP000552864"/>
    </source>
</evidence>
<evidence type="ECO:0008006" key="3">
    <source>
        <dbReference type="Google" id="ProtNLM"/>
    </source>
</evidence>
<reference evidence="1 2" key="1">
    <citation type="submission" date="2020-04" db="EMBL/GenBank/DDBJ databases">
        <authorList>
            <person name="Yin C."/>
        </authorList>
    </citation>
    <scope>NUCLEOTIDE SEQUENCE [LARGE SCALE GENOMIC DNA]</scope>
    <source>
        <strain evidence="1 2">Ak56</strain>
    </source>
</reference>
<gene>
    <name evidence="1" type="ORF">HGH91_13920</name>
</gene>
<sequence>MNFDFDDCYWHDSILESIFIDRSNPGYNDSVEMVIDWYEEQPKSRLIFKKAYLFKATMNFGIIANESIDTAYTAPADDPDLLSFYRGWKGLFDHVKLNCYILKTSSTGGEIKILAEGVEVTEIRS</sequence>
<proteinExistence type="predicted"/>
<name>A0A847SQX8_9BACT</name>
<dbReference type="EMBL" id="JABAHZ010000003">
    <property type="protein sequence ID" value="NLR79729.1"/>
    <property type="molecule type" value="Genomic_DNA"/>
</dbReference>
<dbReference type="Proteomes" id="UP000552864">
    <property type="component" value="Unassembled WGS sequence"/>
</dbReference>
<accession>A0A847SQX8</accession>
<keyword evidence="2" id="KW-1185">Reference proteome</keyword>